<organism evidence="2 3">
    <name type="scientific">Methylobacillus methanolivorans</name>
    <dbReference type="NCBI Taxonomy" id="1848927"/>
    <lineage>
        <taxon>Bacteria</taxon>
        <taxon>Pseudomonadati</taxon>
        <taxon>Pseudomonadota</taxon>
        <taxon>Betaproteobacteria</taxon>
        <taxon>Nitrosomonadales</taxon>
        <taxon>Methylophilaceae</taxon>
        <taxon>Methylobacillus</taxon>
    </lineage>
</organism>
<keyword evidence="1" id="KW-0812">Transmembrane</keyword>
<feature type="transmembrane region" description="Helical" evidence="1">
    <location>
        <begin position="990"/>
        <end position="1016"/>
    </location>
</feature>
<feature type="transmembrane region" description="Helical" evidence="1">
    <location>
        <begin position="913"/>
        <end position="936"/>
    </location>
</feature>
<dbReference type="InterPro" id="IPR027463">
    <property type="entry name" value="AcrB_DN_DC_subdom"/>
</dbReference>
<dbReference type="PANTHER" id="PTHR32063">
    <property type="match status" value="1"/>
</dbReference>
<dbReference type="Gene3D" id="3.30.70.1430">
    <property type="entry name" value="Multidrug efflux transporter AcrB pore domain"/>
    <property type="match status" value="2"/>
</dbReference>
<accession>A0ABW8GLR5</accession>
<evidence type="ECO:0000256" key="1">
    <source>
        <dbReference type="SAM" id="Phobius"/>
    </source>
</evidence>
<keyword evidence="3" id="KW-1185">Reference proteome</keyword>
<sequence>MTLPEISIKRHVLAWMVSGLLVLLGIISYQRIGVDRLPYIEFPIISITTTLNGANPDIIDASITSIIESSVNTTPGIEHIQSSSSPGVSVITITFGLEKNIDVAYNEVQAKVNQVLRRLPDDADPPQVQKVETNAQPIMWLALRGDRTTQQINLYGFNVLKKKLETINGVGEVRLGGRRDRTIRVNVLPERMAAHNITATDLIDAFKREHVQLPGGFLVGNNAEYLMKLDMEFHNLRDMAEMIVAYRDGAAIKLKQVAELEDGIADYRQLGRYMGKPAVGLGIVKVSNANTVAIIDDVLRKLDKDIRPNLPPGMTLDISTNDALFIEEIVHALQEHLLEGTLLAALIVWLFLRSIRSTLIIATAIPVSLLGSVAVMYFSGFTFNTMTLLALLLLIGVVVDDAIVVLENIYRHLSLRTQQDPSANASLLARSAAITGSREVAFAVIAATFSLVCIFAPVIFMEGIIGKFFKSFAVVVTFGVLVSLLVSLTLTPMLCSRYLKAHEPTGRFYLWLDRVFSGMDKIYGGMLAWTLQHRWKVMFLTVLVVVGSGFFFGKVQKEFIPDSDEGRFLISFRTPLGSSLEYTNSRLEKMEAVLQRYDAQIASYFSTIGVGAQGQVNKGTVSIRLKDRRERDMTQQALIRAIRSELDQIPGVRAFPVPVAIVGGQRSEKLQFNITGANLEQVSLLGKTMQRKLGDIPGMGKVDLDLDLDLPQLTLQIDRVRAASLGLSTIDVATALNLYTGGIDIADFNDEPGDGQRYDIRLKAKEGSLKTPDDLKKIYLRSSTGELVRLDSVASFKQTLGAAVIGRFDLQYAASLYSNPIMPLGDAVQHVRSLAAETLPPGYQFNLVGQAEELQKTISSMVFAFALALVLLYMVLASQFNSFLQPFIIMLAQPLAIIGGVFALWITGNSLNIFSMIGLVLLIGLVAKNSILLIDLTNQLRDEGKSVNDALREACPIRLRPVLMTSLTIILALLPAAFGLGAGAETNGPLSIAVIGGMISSTLLTLVVVPAAYSLIMNKMVH</sequence>
<feature type="transmembrane region" description="Helical" evidence="1">
    <location>
        <begin position="888"/>
        <end position="907"/>
    </location>
</feature>
<comment type="caution">
    <text evidence="2">The sequence shown here is derived from an EMBL/GenBank/DDBJ whole genome shotgun (WGS) entry which is preliminary data.</text>
</comment>
<dbReference type="SUPFAM" id="SSF82714">
    <property type="entry name" value="Multidrug efflux transporter AcrB TolC docking domain, DN and DC subdomains"/>
    <property type="match status" value="2"/>
</dbReference>
<evidence type="ECO:0000313" key="2">
    <source>
        <dbReference type="EMBL" id="MFJ5446320.1"/>
    </source>
</evidence>
<dbReference type="Gene3D" id="1.20.1640.10">
    <property type="entry name" value="Multidrug efflux transporter AcrB transmembrane domain"/>
    <property type="match status" value="2"/>
</dbReference>
<reference evidence="2 3" key="1">
    <citation type="submission" date="2024-11" db="EMBL/GenBank/DDBJ databases">
        <authorList>
            <person name="Kaparullina E.N."/>
            <person name="Delegan Y.A."/>
            <person name="Doronina N.V."/>
        </authorList>
    </citation>
    <scope>NUCLEOTIDE SEQUENCE [LARGE SCALE GENOMIC DNA]</scope>
    <source>
        <strain evidence="2 3">7sh_L</strain>
    </source>
</reference>
<feature type="transmembrane region" description="Helical" evidence="1">
    <location>
        <begin position="336"/>
        <end position="352"/>
    </location>
</feature>
<feature type="transmembrane region" description="Helical" evidence="1">
    <location>
        <begin position="440"/>
        <end position="460"/>
    </location>
</feature>
<name>A0ABW8GLR5_9PROT</name>
<keyword evidence="1" id="KW-0472">Membrane</keyword>
<dbReference type="SUPFAM" id="SSF82693">
    <property type="entry name" value="Multidrug efflux transporter AcrB pore domain, PN1, PN2, PC1 and PC2 subdomains"/>
    <property type="match status" value="3"/>
</dbReference>
<gene>
    <name evidence="2" type="ORF">ACIKP9_08785</name>
</gene>
<dbReference type="Proteomes" id="UP001617669">
    <property type="component" value="Unassembled WGS sequence"/>
</dbReference>
<dbReference type="PRINTS" id="PR00702">
    <property type="entry name" value="ACRIFLAVINRP"/>
</dbReference>
<dbReference type="Pfam" id="PF00873">
    <property type="entry name" value="ACR_tran"/>
    <property type="match status" value="1"/>
</dbReference>
<dbReference type="Gene3D" id="3.30.2090.10">
    <property type="entry name" value="Multidrug efflux transporter AcrB TolC docking domain, DN and DC subdomains"/>
    <property type="match status" value="2"/>
</dbReference>
<evidence type="ECO:0000313" key="3">
    <source>
        <dbReference type="Proteomes" id="UP001617669"/>
    </source>
</evidence>
<feature type="transmembrane region" description="Helical" evidence="1">
    <location>
        <begin position="12"/>
        <end position="29"/>
    </location>
</feature>
<dbReference type="InterPro" id="IPR001036">
    <property type="entry name" value="Acrflvin-R"/>
</dbReference>
<protein>
    <submittedName>
        <fullName evidence="2">Efflux RND transporter permease subunit</fullName>
    </submittedName>
</protein>
<dbReference type="PANTHER" id="PTHR32063:SF0">
    <property type="entry name" value="SWARMING MOTILITY PROTEIN SWRC"/>
    <property type="match status" value="1"/>
</dbReference>
<dbReference type="Gene3D" id="3.30.70.1320">
    <property type="entry name" value="Multidrug efflux transporter AcrB pore domain like"/>
    <property type="match status" value="1"/>
</dbReference>
<feature type="transmembrane region" description="Helical" evidence="1">
    <location>
        <begin position="962"/>
        <end position="984"/>
    </location>
</feature>
<feature type="transmembrane region" description="Helical" evidence="1">
    <location>
        <begin position="535"/>
        <end position="553"/>
    </location>
</feature>
<feature type="transmembrane region" description="Helical" evidence="1">
    <location>
        <begin position="386"/>
        <end position="406"/>
    </location>
</feature>
<feature type="transmembrane region" description="Helical" evidence="1">
    <location>
        <begin position="359"/>
        <end position="380"/>
    </location>
</feature>
<dbReference type="Gene3D" id="3.30.70.1440">
    <property type="entry name" value="Multidrug efflux transporter AcrB pore domain"/>
    <property type="match status" value="1"/>
</dbReference>
<dbReference type="RefSeq" id="WP_400881504.1">
    <property type="nucleotide sequence ID" value="NZ_JBIWXY010000001.1"/>
</dbReference>
<dbReference type="EMBL" id="JBIWXY010000001">
    <property type="protein sequence ID" value="MFJ5446320.1"/>
    <property type="molecule type" value="Genomic_DNA"/>
</dbReference>
<feature type="transmembrane region" description="Helical" evidence="1">
    <location>
        <begin position="472"/>
        <end position="490"/>
    </location>
</feature>
<keyword evidence="1" id="KW-1133">Transmembrane helix</keyword>
<feature type="transmembrane region" description="Helical" evidence="1">
    <location>
        <begin position="858"/>
        <end position="876"/>
    </location>
</feature>
<proteinExistence type="predicted"/>
<dbReference type="SUPFAM" id="SSF82866">
    <property type="entry name" value="Multidrug efflux transporter AcrB transmembrane domain"/>
    <property type="match status" value="2"/>
</dbReference>